<dbReference type="EMBL" id="DRZX01000239">
    <property type="protein sequence ID" value="HHS49169.1"/>
    <property type="molecule type" value="Genomic_DNA"/>
</dbReference>
<accession>A0A7C6E9R7</accession>
<proteinExistence type="predicted"/>
<comment type="caution">
    <text evidence="2">The sequence shown here is derived from an EMBL/GenBank/DDBJ whole genome shotgun (WGS) entry which is preliminary data.</text>
</comment>
<protein>
    <submittedName>
        <fullName evidence="2">IS481 family transposase</fullName>
    </submittedName>
</protein>
<feature type="compositionally biased region" description="Basic and acidic residues" evidence="1">
    <location>
        <begin position="29"/>
        <end position="38"/>
    </location>
</feature>
<sequence>MKGISRNTVRRARDGSLEDLSRRPHHSPTKTEHTLEELIVKESQTTGFRYRRLSSYLQKKYSIEISEDTIKA</sequence>
<organism evidence="2">
    <name type="scientific">Desulfurella acetivorans</name>
    <dbReference type="NCBI Taxonomy" id="33002"/>
    <lineage>
        <taxon>Bacteria</taxon>
        <taxon>Pseudomonadati</taxon>
        <taxon>Campylobacterota</taxon>
        <taxon>Desulfurellia</taxon>
        <taxon>Desulfurellales</taxon>
        <taxon>Desulfurellaceae</taxon>
        <taxon>Desulfurella</taxon>
    </lineage>
</organism>
<name>A0A7C6E9R7_DESAE</name>
<evidence type="ECO:0000256" key="1">
    <source>
        <dbReference type="SAM" id="MobiDB-lite"/>
    </source>
</evidence>
<feature type="region of interest" description="Disordered" evidence="1">
    <location>
        <begin position="1"/>
        <end position="38"/>
    </location>
</feature>
<feature type="compositionally biased region" description="Basic and acidic residues" evidence="1">
    <location>
        <begin position="11"/>
        <end position="22"/>
    </location>
</feature>
<reference evidence="2" key="1">
    <citation type="journal article" date="2020" name="mSystems">
        <title>Genome- and Community-Level Interaction Insights into Carbon Utilization and Element Cycling Functions of Hydrothermarchaeota in Hydrothermal Sediment.</title>
        <authorList>
            <person name="Zhou Z."/>
            <person name="Liu Y."/>
            <person name="Xu W."/>
            <person name="Pan J."/>
            <person name="Luo Z.H."/>
            <person name="Li M."/>
        </authorList>
    </citation>
    <scope>NUCLEOTIDE SEQUENCE [LARGE SCALE GENOMIC DNA]</scope>
    <source>
        <strain evidence="2">SpSt-1135</strain>
    </source>
</reference>
<dbReference type="Proteomes" id="UP000886400">
    <property type="component" value="Unassembled WGS sequence"/>
</dbReference>
<gene>
    <name evidence="2" type="ORF">ENM99_04890</name>
</gene>
<dbReference type="AlphaFoldDB" id="A0A7C6E9R7"/>
<feature type="non-terminal residue" evidence="2">
    <location>
        <position position="72"/>
    </location>
</feature>
<evidence type="ECO:0000313" key="2">
    <source>
        <dbReference type="EMBL" id="HHS49169.1"/>
    </source>
</evidence>